<evidence type="ECO:0000256" key="1">
    <source>
        <dbReference type="ARBA" id="ARBA00023295"/>
    </source>
</evidence>
<feature type="chain" id="PRO_5003957303" evidence="2">
    <location>
        <begin position="28"/>
        <end position="567"/>
    </location>
</feature>
<dbReference type="PATRIC" id="fig|545697.3.peg.954"/>
<reference evidence="4 5" key="1">
    <citation type="submission" date="2012-05" db="EMBL/GenBank/DDBJ databases">
        <authorList>
            <person name="Weinstock G."/>
            <person name="Sodergren E."/>
            <person name="Lobos E.A."/>
            <person name="Fulton L."/>
            <person name="Fulton R."/>
            <person name="Courtney L."/>
            <person name="Fronick C."/>
            <person name="O'Laughlin M."/>
            <person name="Godfrey J."/>
            <person name="Wilson R.M."/>
            <person name="Miner T."/>
            <person name="Farmer C."/>
            <person name="Delehaunty K."/>
            <person name="Cordes M."/>
            <person name="Minx P."/>
            <person name="Tomlinson C."/>
            <person name="Chen J."/>
            <person name="Wollam A."/>
            <person name="Pepin K.H."/>
            <person name="Bhonagiri V."/>
            <person name="Zhang X."/>
            <person name="Suruliraj S."/>
            <person name="Warren W."/>
            <person name="Mitreva M."/>
            <person name="Mardis E.R."/>
            <person name="Wilson R.K."/>
        </authorList>
    </citation>
    <scope>NUCLEOTIDE SEQUENCE [LARGE SCALE GENOMIC DNA]</scope>
    <source>
        <strain evidence="4 5">DSM 1785</strain>
    </source>
</reference>
<dbReference type="RefSeq" id="WP_005211624.1">
    <property type="nucleotide sequence ID" value="NZ_KB291618.1"/>
</dbReference>
<feature type="domain" description="F5/8 type C" evidence="3">
    <location>
        <begin position="285"/>
        <end position="435"/>
    </location>
</feature>
<accession>L1QJK7</accession>
<dbReference type="eggNOG" id="COG4733">
    <property type="taxonomic scope" value="Bacteria"/>
</dbReference>
<dbReference type="InterPro" id="IPR008979">
    <property type="entry name" value="Galactose-bd-like_sf"/>
</dbReference>
<dbReference type="STRING" id="545697.HMPREF0216_00969"/>
<dbReference type="GO" id="GO:0016798">
    <property type="term" value="F:hydrolase activity, acting on glycosyl bonds"/>
    <property type="evidence" value="ECO:0007669"/>
    <property type="project" value="UniProtKB-KW"/>
</dbReference>
<evidence type="ECO:0000313" key="4">
    <source>
        <dbReference type="EMBL" id="EKY28126.1"/>
    </source>
</evidence>
<keyword evidence="1" id="KW-0378">Hydrolase</keyword>
<dbReference type="HOGENOM" id="CLU_480379_0_0_9"/>
<comment type="caution">
    <text evidence="4">The sequence shown here is derived from an EMBL/GenBank/DDBJ whole genome shotgun (WGS) entry which is preliminary data.</text>
</comment>
<evidence type="ECO:0000313" key="5">
    <source>
        <dbReference type="Proteomes" id="UP000010420"/>
    </source>
</evidence>
<gene>
    <name evidence="4" type="ORF">HMPREF0216_00969</name>
</gene>
<proteinExistence type="predicted"/>
<evidence type="ECO:0000259" key="3">
    <source>
        <dbReference type="PROSITE" id="PS50022"/>
    </source>
</evidence>
<dbReference type="PROSITE" id="PS50022">
    <property type="entry name" value="FA58C_3"/>
    <property type="match status" value="1"/>
</dbReference>
<dbReference type="Pfam" id="PF00754">
    <property type="entry name" value="F5_F8_type_C"/>
    <property type="match status" value="2"/>
</dbReference>
<protein>
    <submittedName>
        <fullName evidence="4">F5/8 type C domain protein</fullName>
    </submittedName>
</protein>
<sequence length="567" mass="64362">MLKRKLSTLILATTITNLVATPVNVFAETLTRNNIIETNEVEEENKTNKATITKFTLYGSELLESYNEIFKMDNSNIKSITNNGGKYSSSTIDKAIDGNFQTHWETGIPNNSNFTNEVIITLNEVATLNRIVYAARPDAGGKGFAEEVEIYSSNTEDGEDFELVASGQYDGSIRDIVEIKFDATEFKRVKFVFKKANQGWASASEFMFYKEDNIIDKMNNIFTNDSKNQLSEEFNTLEKLEAFDLEASTHPLYSEIREDINNARITLEGKALEFTEAKVSNFKSFNDERLASYDELFKVPLEKVTSITTNGGHYSSNVIARAMDGDVNTNWHSGKQNTSSHTNEVVITLDELTTIDRIMYTSLVSRGFAQEFEIYGSRTSEGDTFEKISDGSTSITTKNTLQIKFKETEVRRIKFVYKKGYENWALASEFGLYMPDELDQKIDILFIDEKMNEVNPEFGTIEVINNLIEEANGHPFKDEYIEKLNIAKELVEFGKVQSGTANVSKFEPFYTNYINEYDDVYRVKNLSISNNGGQYSSSAIKYAIDEDTNSHWETGNPNSDSLRMKLY</sequence>
<dbReference type="SUPFAM" id="SSF49785">
    <property type="entry name" value="Galactose-binding domain-like"/>
    <property type="match status" value="2"/>
</dbReference>
<evidence type="ECO:0000256" key="2">
    <source>
        <dbReference type="SAM" id="SignalP"/>
    </source>
</evidence>
<dbReference type="InterPro" id="IPR000421">
    <property type="entry name" value="FA58C"/>
</dbReference>
<keyword evidence="1" id="KW-0326">Glycosidase</keyword>
<feature type="signal peptide" evidence="2">
    <location>
        <begin position="1"/>
        <end position="27"/>
    </location>
</feature>
<name>L1QJK7_9CLOT</name>
<dbReference type="AlphaFoldDB" id="L1QJK7"/>
<dbReference type="Gene3D" id="2.60.120.260">
    <property type="entry name" value="Galactose-binding domain-like"/>
    <property type="match status" value="2"/>
</dbReference>
<dbReference type="EMBL" id="AMEZ01000026">
    <property type="protein sequence ID" value="EKY28126.1"/>
    <property type="molecule type" value="Genomic_DNA"/>
</dbReference>
<keyword evidence="2" id="KW-0732">Signal</keyword>
<keyword evidence="5" id="KW-1185">Reference proteome</keyword>
<organism evidence="4 5">
    <name type="scientific">Clostridium celatum DSM 1785</name>
    <dbReference type="NCBI Taxonomy" id="545697"/>
    <lineage>
        <taxon>Bacteria</taxon>
        <taxon>Bacillati</taxon>
        <taxon>Bacillota</taxon>
        <taxon>Clostridia</taxon>
        <taxon>Eubacteriales</taxon>
        <taxon>Clostridiaceae</taxon>
        <taxon>Clostridium</taxon>
    </lineage>
</organism>
<dbReference type="Proteomes" id="UP000010420">
    <property type="component" value="Unassembled WGS sequence"/>
</dbReference>